<evidence type="ECO:0000256" key="7">
    <source>
        <dbReference type="SAM" id="MobiDB-lite"/>
    </source>
</evidence>
<dbReference type="InterPro" id="IPR028082">
    <property type="entry name" value="Peripla_BP_I"/>
</dbReference>
<feature type="domain" description="G-protein coupled receptors family 3 profile" evidence="10">
    <location>
        <begin position="270"/>
        <end position="317"/>
    </location>
</feature>
<dbReference type="EnsemblMetazoa" id="XM_019995404.1">
    <property type="protein sequence ID" value="XP_019850963.1"/>
    <property type="gene ID" value="LOC100642137"/>
</dbReference>
<evidence type="ECO:0000256" key="8">
    <source>
        <dbReference type="SAM" id="Phobius"/>
    </source>
</evidence>
<dbReference type="KEGG" id="aqu:100642137"/>
<feature type="transmembrane region" description="Helical" evidence="8">
    <location>
        <begin position="294"/>
        <end position="317"/>
    </location>
</feature>
<name>A0AAN0J2K1_AMPQE</name>
<feature type="signal peptide" evidence="9">
    <location>
        <begin position="1"/>
        <end position="18"/>
    </location>
</feature>
<feature type="transmembrane region" description="Helical" evidence="8">
    <location>
        <begin position="921"/>
        <end position="945"/>
    </location>
</feature>
<dbReference type="InterPro" id="IPR017978">
    <property type="entry name" value="GPCR_3_C"/>
</dbReference>
<keyword evidence="5" id="KW-0675">Receptor</keyword>
<dbReference type="InterPro" id="IPR001828">
    <property type="entry name" value="ANF_lig-bd_rcpt"/>
</dbReference>
<dbReference type="AlphaFoldDB" id="A0AAN0J2K1"/>
<feature type="transmembrane region" description="Helical" evidence="8">
    <location>
        <begin position="957"/>
        <end position="979"/>
    </location>
</feature>
<keyword evidence="9" id="KW-0732">Signal</keyword>
<evidence type="ECO:0000256" key="1">
    <source>
        <dbReference type="ARBA" id="ARBA00004141"/>
    </source>
</evidence>
<dbReference type="RefSeq" id="XP_019850963.1">
    <property type="nucleotide sequence ID" value="XM_019995404.1"/>
</dbReference>
<feature type="transmembrane region" description="Helical" evidence="8">
    <location>
        <begin position="991"/>
        <end position="1015"/>
    </location>
</feature>
<dbReference type="GeneID" id="100642137"/>
<dbReference type="PRINTS" id="PR00248">
    <property type="entry name" value="GPCRMGR"/>
</dbReference>
<keyword evidence="12" id="KW-1185">Reference proteome</keyword>
<evidence type="ECO:0000256" key="2">
    <source>
        <dbReference type="ARBA" id="ARBA00022692"/>
    </source>
</evidence>
<keyword evidence="3 8" id="KW-1133">Transmembrane helix</keyword>
<dbReference type="Pfam" id="PF01094">
    <property type="entry name" value="ANF_receptor"/>
    <property type="match status" value="2"/>
</dbReference>
<feature type="chain" id="PRO_5043015062" description="G-protein coupled receptors family 3 profile domain-containing protein" evidence="9">
    <location>
        <begin position="19"/>
        <end position="1060"/>
    </location>
</feature>
<organism evidence="11 12">
    <name type="scientific">Amphimedon queenslandica</name>
    <name type="common">Sponge</name>
    <dbReference type="NCBI Taxonomy" id="400682"/>
    <lineage>
        <taxon>Eukaryota</taxon>
        <taxon>Metazoa</taxon>
        <taxon>Porifera</taxon>
        <taxon>Demospongiae</taxon>
        <taxon>Heteroscleromorpha</taxon>
        <taxon>Haplosclerida</taxon>
        <taxon>Niphatidae</taxon>
        <taxon>Amphimedon</taxon>
    </lineage>
</organism>
<proteinExistence type="predicted"/>
<reference evidence="12" key="1">
    <citation type="journal article" date="2010" name="Nature">
        <title>The Amphimedon queenslandica genome and the evolution of animal complexity.</title>
        <authorList>
            <person name="Srivastava M."/>
            <person name="Simakov O."/>
            <person name="Chapman J."/>
            <person name="Fahey B."/>
            <person name="Gauthier M.E."/>
            <person name="Mitros T."/>
            <person name="Richards G.S."/>
            <person name="Conaco C."/>
            <person name="Dacre M."/>
            <person name="Hellsten U."/>
            <person name="Larroux C."/>
            <person name="Putnam N.H."/>
            <person name="Stanke M."/>
            <person name="Adamska M."/>
            <person name="Darling A."/>
            <person name="Degnan S.M."/>
            <person name="Oakley T.H."/>
            <person name="Plachetzki D.C."/>
            <person name="Zhai Y."/>
            <person name="Adamski M."/>
            <person name="Calcino A."/>
            <person name="Cummins S.F."/>
            <person name="Goodstein D.M."/>
            <person name="Harris C."/>
            <person name="Jackson D.J."/>
            <person name="Leys S.P."/>
            <person name="Shu S."/>
            <person name="Woodcroft B.J."/>
            <person name="Vervoort M."/>
            <person name="Kosik K.S."/>
            <person name="Manning G."/>
            <person name="Degnan B.M."/>
            <person name="Rokhsar D.S."/>
        </authorList>
    </citation>
    <scope>NUCLEOTIDE SEQUENCE [LARGE SCALE GENOMIC DNA]</scope>
</reference>
<dbReference type="InterPro" id="IPR050726">
    <property type="entry name" value="mGluR"/>
</dbReference>
<accession>A0AAN0J2K1</accession>
<evidence type="ECO:0000313" key="11">
    <source>
        <dbReference type="EnsemblMetazoa" id="XP_019850963.1"/>
    </source>
</evidence>
<dbReference type="Gene3D" id="3.40.50.2300">
    <property type="match status" value="3"/>
</dbReference>
<dbReference type="FunFam" id="3.40.50.2300:FF:000145">
    <property type="entry name" value="Glutamate receptor, metabotropic"/>
    <property type="match status" value="1"/>
</dbReference>
<evidence type="ECO:0000259" key="10">
    <source>
        <dbReference type="PROSITE" id="PS50259"/>
    </source>
</evidence>
<dbReference type="Proteomes" id="UP000007879">
    <property type="component" value="Unassembled WGS sequence"/>
</dbReference>
<keyword evidence="2 8" id="KW-0812">Transmembrane</keyword>
<sequence length="1060" mass="118003">MKAIIICVLVTLVSISNAKPQYNYNEESELLMTLDGRISGMKSRMGKDIVIGGLAYVHESANGKCLETILQHNHVESLEALLYAIDVINSDPNILPNLTLGYDIRDTCGSENVGLDEAIDIIYSNGQIEIESCSAEFDNDTQTPVSAVIGAINSPVTISVAGLFRYFKIPQVSFSSTSTLLNNRESYPYFFRTIPGDNHQVQAMIDLILHFKWDHVSTLYSSNRYGQPAINAFHKLANEKGICLDISESLEEKSDYDSIASKLYNSTANVVVLFNALAVMTIRFPINFNEAKYVAFATFSLVLTWFFFMLAFIVSQNTPYQGAALSTAIQSLLHRKNMKAIIICVLVALGSISNAKPQYSYNKKSELLMTLDGRISGMKNRIGKDIVIGGLVYVHESANGKCLETIVQHKSVESLEALLYAIDLINSNPNILPNLTLGYDIRDTCGSENVGLDEAIDIIYSNGQIEIESCSSEFDNDTQTPVSAVIGALISPVTISVAGLFRLFKMPQVSFSSTSSILNNRDFYPYFFRTIPPDDHQVQAMIDLILHFKWDHVSTLYSSNRYGQPAINAFHKLANEKGICLDISETLDEKSDYDSVASKLYNSTANVVVLFASLTDVQRILDAVKKVYENSNNKRRFLWLASDSWSEIDDYHEITIGKWGTAPSSPFVPGFNEYYSELNPSSNRRNPWFEEFYQLYNPNCSNNSTTGNCSTSITQNASYVQDSFDALAIDAVYTIANAFDAFFKENCKFPLVWYPQNRSCIGNNSNDTTLTGEKLKDYIQRTNFTSFTQTIVNFDSEGNIEGKYKILNYQLNKSADCNEKCIALKEVGTWDGSLSSNRLQLSSDIEQQFGIDKAGNIITALESNCQSCSPGYFKRVVTSSLLIVVVSLIVAPPEANRTIQYNEVNHNSHPELIVTCSSPHVAFIVLQMIYFSGLLIASNALAVMTIRFPINFNEAKYVAFATFSLVLTWFFFILAFIVSQNTPYQGAALSTAIQVSSVAVLLSLFGPRVFIMIVWPHRNAERHSSVVSKIMPLGTQNRTSIMPSDDNKIASNKKNNDTEE</sequence>
<dbReference type="InterPro" id="IPR000337">
    <property type="entry name" value="GPCR_3"/>
</dbReference>
<dbReference type="PROSITE" id="PS50259">
    <property type="entry name" value="G_PROTEIN_RECEP_F3_4"/>
    <property type="match status" value="2"/>
</dbReference>
<comment type="subcellular location">
    <subcellularLocation>
        <location evidence="1">Membrane</location>
        <topology evidence="1">Multi-pass membrane protein</topology>
    </subcellularLocation>
</comment>
<feature type="domain" description="G-protein coupled receptors family 3 profile" evidence="10">
    <location>
        <begin position="876"/>
        <end position="1028"/>
    </location>
</feature>
<evidence type="ECO:0000256" key="3">
    <source>
        <dbReference type="ARBA" id="ARBA00022989"/>
    </source>
</evidence>
<evidence type="ECO:0000256" key="9">
    <source>
        <dbReference type="SAM" id="SignalP"/>
    </source>
</evidence>
<dbReference type="PANTHER" id="PTHR24060">
    <property type="entry name" value="METABOTROPIC GLUTAMATE RECEPTOR"/>
    <property type="match status" value="1"/>
</dbReference>
<feature type="region of interest" description="Disordered" evidence="7">
    <location>
        <begin position="1037"/>
        <end position="1060"/>
    </location>
</feature>
<dbReference type="SUPFAM" id="SSF53822">
    <property type="entry name" value="Periplasmic binding protein-like I"/>
    <property type="match status" value="2"/>
</dbReference>
<dbReference type="GO" id="GO:0016020">
    <property type="term" value="C:membrane"/>
    <property type="evidence" value="ECO:0007669"/>
    <property type="project" value="UniProtKB-SubCell"/>
</dbReference>
<keyword evidence="6" id="KW-0325">Glycoprotein</keyword>
<evidence type="ECO:0000256" key="6">
    <source>
        <dbReference type="ARBA" id="ARBA00023180"/>
    </source>
</evidence>
<keyword evidence="4 8" id="KW-0472">Membrane</keyword>
<evidence type="ECO:0000313" key="12">
    <source>
        <dbReference type="Proteomes" id="UP000007879"/>
    </source>
</evidence>
<evidence type="ECO:0000256" key="4">
    <source>
        <dbReference type="ARBA" id="ARBA00023136"/>
    </source>
</evidence>
<dbReference type="Pfam" id="PF00003">
    <property type="entry name" value="7tm_3"/>
    <property type="match status" value="1"/>
</dbReference>
<evidence type="ECO:0000256" key="5">
    <source>
        <dbReference type="ARBA" id="ARBA00023170"/>
    </source>
</evidence>
<protein>
    <recommendedName>
        <fullName evidence="10">G-protein coupled receptors family 3 profile domain-containing protein</fullName>
    </recommendedName>
</protein>
<feature type="transmembrane region" description="Helical" evidence="8">
    <location>
        <begin position="263"/>
        <end position="282"/>
    </location>
</feature>
<dbReference type="GO" id="GO:0004930">
    <property type="term" value="F:G protein-coupled receptor activity"/>
    <property type="evidence" value="ECO:0007669"/>
    <property type="project" value="InterPro"/>
</dbReference>
<reference evidence="11" key="2">
    <citation type="submission" date="2024-06" db="UniProtKB">
        <authorList>
            <consortium name="EnsemblMetazoa"/>
        </authorList>
    </citation>
    <scope>IDENTIFICATION</scope>
</reference>